<keyword evidence="2" id="KW-1185">Reference proteome</keyword>
<evidence type="ECO:0000313" key="1">
    <source>
        <dbReference type="EMBL" id="MBB5295826.1"/>
    </source>
</evidence>
<accession>A0ABR6MX58</accession>
<protein>
    <submittedName>
        <fullName evidence="1">Uncharacterized protein</fullName>
    </submittedName>
</protein>
<reference evidence="1 2" key="1">
    <citation type="submission" date="2020-08" db="EMBL/GenBank/DDBJ databases">
        <title>Genomic Encyclopedia of Type Strains, Phase IV (KMG-IV): sequencing the most valuable type-strain genomes for metagenomic binning, comparative biology and taxonomic classification.</title>
        <authorList>
            <person name="Goeker M."/>
        </authorList>
    </citation>
    <scope>NUCLEOTIDE SEQUENCE [LARGE SCALE GENOMIC DNA]</scope>
    <source>
        <strain evidence="1 2">DSM 105434</strain>
    </source>
</reference>
<dbReference type="EMBL" id="JACHFV010000008">
    <property type="protein sequence ID" value="MBB5295826.1"/>
    <property type="molecule type" value="Genomic_DNA"/>
</dbReference>
<dbReference type="Proteomes" id="UP000536909">
    <property type="component" value="Unassembled WGS sequence"/>
</dbReference>
<gene>
    <name evidence="1" type="ORF">HNQ10_002665</name>
</gene>
<name>A0ABR6MX58_9DEIO</name>
<sequence>MKLPESQFTDVINDILSAKVVDRQELRQLQNITLLSRSFLGEGKDAILQLIGRAGGGPASWVSLRGLAQQQLPDGLLGEIGGGFAIPVDPVHLTA</sequence>
<dbReference type="RefSeq" id="WP_146719811.1">
    <property type="nucleotide sequence ID" value="NZ_BSUI01000005.1"/>
</dbReference>
<evidence type="ECO:0000313" key="2">
    <source>
        <dbReference type="Proteomes" id="UP000536909"/>
    </source>
</evidence>
<organism evidence="1 2">
    <name type="scientific">Deinococcus metallilatus</name>
    <dbReference type="NCBI Taxonomy" id="1211322"/>
    <lineage>
        <taxon>Bacteria</taxon>
        <taxon>Thermotogati</taxon>
        <taxon>Deinococcota</taxon>
        <taxon>Deinococci</taxon>
        <taxon>Deinococcales</taxon>
        <taxon>Deinococcaceae</taxon>
        <taxon>Deinococcus</taxon>
    </lineage>
</organism>
<proteinExistence type="predicted"/>
<comment type="caution">
    <text evidence="1">The sequence shown here is derived from an EMBL/GenBank/DDBJ whole genome shotgun (WGS) entry which is preliminary data.</text>
</comment>